<evidence type="ECO:0000259" key="3">
    <source>
        <dbReference type="PROSITE" id="PS50014"/>
    </source>
</evidence>
<gene>
    <name evidence="4" type="ORF">M9Y10_017346</name>
</gene>
<dbReference type="EMBL" id="JAPFFF010000023">
    <property type="protein sequence ID" value="KAK8852372.1"/>
    <property type="molecule type" value="Genomic_DNA"/>
</dbReference>
<dbReference type="InterPro" id="IPR001487">
    <property type="entry name" value="Bromodomain"/>
</dbReference>
<accession>A0ABR2HV17</accession>
<dbReference type="PANTHER" id="PTHR22880">
    <property type="entry name" value="FALZ-RELATED BROMODOMAIN-CONTAINING PROTEINS"/>
    <property type="match status" value="1"/>
</dbReference>
<evidence type="ECO:0000256" key="1">
    <source>
        <dbReference type="ARBA" id="ARBA00023117"/>
    </source>
</evidence>
<organism evidence="4 5">
    <name type="scientific">Tritrichomonas musculus</name>
    <dbReference type="NCBI Taxonomy" id="1915356"/>
    <lineage>
        <taxon>Eukaryota</taxon>
        <taxon>Metamonada</taxon>
        <taxon>Parabasalia</taxon>
        <taxon>Tritrichomonadida</taxon>
        <taxon>Tritrichomonadidae</taxon>
        <taxon>Tritrichomonas</taxon>
    </lineage>
</organism>
<dbReference type="PROSITE" id="PS50014">
    <property type="entry name" value="BROMODOMAIN_2"/>
    <property type="match status" value="1"/>
</dbReference>
<dbReference type="Pfam" id="PF00439">
    <property type="entry name" value="Bromodomain"/>
    <property type="match status" value="1"/>
</dbReference>
<keyword evidence="1 2" id="KW-0103">Bromodomain</keyword>
<dbReference type="Gene3D" id="1.20.920.10">
    <property type="entry name" value="Bromodomain-like"/>
    <property type="match status" value="1"/>
</dbReference>
<protein>
    <submittedName>
        <fullName evidence="4">Transcription initiation at TATA-containing promoter protein</fullName>
    </submittedName>
</protein>
<dbReference type="InterPro" id="IPR036427">
    <property type="entry name" value="Bromodomain-like_sf"/>
</dbReference>
<dbReference type="CDD" id="cd04369">
    <property type="entry name" value="Bromodomain"/>
    <property type="match status" value="1"/>
</dbReference>
<dbReference type="PANTHER" id="PTHR22880:SF225">
    <property type="entry name" value="BROMODOMAIN-CONTAINING PROTEIN BET-1-RELATED"/>
    <property type="match status" value="1"/>
</dbReference>
<evidence type="ECO:0000313" key="5">
    <source>
        <dbReference type="Proteomes" id="UP001470230"/>
    </source>
</evidence>
<keyword evidence="5" id="KW-1185">Reference proteome</keyword>
<feature type="domain" description="Bromo" evidence="3">
    <location>
        <begin position="28"/>
        <end position="99"/>
    </location>
</feature>
<evidence type="ECO:0000313" key="4">
    <source>
        <dbReference type="EMBL" id="KAK8852372.1"/>
    </source>
</evidence>
<dbReference type="Proteomes" id="UP001470230">
    <property type="component" value="Unassembled WGS sequence"/>
</dbReference>
<dbReference type="SMART" id="SM00297">
    <property type="entry name" value="BROMO"/>
    <property type="match status" value="1"/>
</dbReference>
<dbReference type="SUPFAM" id="SSF47370">
    <property type="entry name" value="Bromodomain"/>
    <property type="match status" value="1"/>
</dbReference>
<name>A0ABR2HV17_9EUKA</name>
<dbReference type="InterPro" id="IPR050935">
    <property type="entry name" value="Bromo_chromatin_reader"/>
</dbReference>
<reference evidence="4 5" key="1">
    <citation type="submission" date="2024-04" db="EMBL/GenBank/DDBJ databases">
        <title>Tritrichomonas musculus Genome.</title>
        <authorList>
            <person name="Alves-Ferreira E."/>
            <person name="Grigg M."/>
            <person name="Lorenzi H."/>
            <person name="Galac M."/>
        </authorList>
    </citation>
    <scope>NUCLEOTIDE SEQUENCE [LARGE SCALE GENOMIC DNA]</scope>
    <source>
        <strain evidence="4 5">EAF2021</strain>
    </source>
</reference>
<comment type="caution">
    <text evidence="4">The sequence shown here is derived from an EMBL/GenBank/DDBJ whole genome shotgun (WGS) entry which is preliminary data.</text>
</comment>
<dbReference type="PRINTS" id="PR00503">
    <property type="entry name" value="BROMODOMAIN"/>
</dbReference>
<proteinExistence type="predicted"/>
<evidence type="ECO:0000256" key="2">
    <source>
        <dbReference type="PROSITE-ProRule" id="PRU00035"/>
    </source>
</evidence>
<sequence>MIRQPSRSSSKMTDTQYNYCVKITKKISDFSISDFFLYPVDTKEHTDYLAKIKNKPMDLGTVSEKLASHQYTTLNEWKSDMNLIWKNALSYNEANTLVYLLAEELQKKFKEMAESIPASKDEEWVYKMKKIQNKLQRILQAKPSDSK</sequence>